<name>A0A286D6Z5_9GAMM</name>
<dbReference type="NCBIfam" id="TIGR00125">
    <property type="entry name" value="cyt_tran_rel"/>
    <property type="match status" value="1"/>
</dbReference>
<evidence type="ECO:0000256" key="11">
    <source>
        <dbReference type="HAMAP-Rule" id="MF_00244"/>
    </source>
</evidence>
<dbReference type="NCBIfam" id="NF000839">
    <property type="entry name" value="PRK00071.1-1"/>
    <property type="match status" value="1"/>
</dbReference>
<dbReference type="Proteomes" id="UP000219374">
    <property type="component" value="Unassembled WGS sequence"/>
</dbReference>
<sequence>MAATEPAGRNAEVPEPPPAFSPPPSAVGRSRLQLFYGGTFDPVHNGHLAIARAARDELGCPVNLMPAADPPHRPPPGADAMQRAQMLELALAGEAGLQVDRRELQRAARDPESRSYSVDTLRALRAERGAAVPVALLVGADSFVGLPSWREWRELFELAHFVVADRPGIRIEGSLPAPLAEWTASRWVERPQALEAEPAGRIFLLRQPLQPESASDIRHRIAAGLAWRELVPAAVADYIADRRLYFTVGPAPVSV</sequence>
<dbReference type="AlphaFoldDB" id="A0A286D6Z5"/>
<evidence type="ECO:0000256" key="5">
    <source>
        <dbReference type="ARBA" id="ARBA00022679"/>
    </source>
</evidence>
<evidence type="ECO:0000256" key="12">
    <source>
        <dbReference type="SAM" id="MobiDB-lite"/>
    </source>
</evidence>
<comment type="function">
    <text evidence="1 11">Catalyzes the reversible adenylation of nicotinate mononucleotide (NaMN) to nicotinic acid adenine dinucleotide (NaAD).</text>
</comment>
<feature type="region of interest" description="Disordered" evidence="12">
    <location>
        <begin position="1"/>
        <end position="28"/>
    </location>
</feature>
<keyword evidence="5 11" id="KW-0808">Transferase</keyword>
<dbReference type="InterPro" id="IPR014729">
    <property type="entry name" value="Rossmann-like_a/b/a_fold"/>
</dbReference>
<evidence type="ECO:0000256" key="7">
    <source>
        <dbReference type="ARBA" id="ARBA00022741"/>
    </source>
</evidence>
<evidence type="ECO:0000256" key="2">
    <source>
        <dbReference type="ARBA" id="ARBA00005019"/>
    </source>
</evidence>
<evidence type="ECO:0000256" key="6">
    <source>
        <dbReference type="ARBA" id="ARBA00022695"/>
    </source>
</evidence>
<comment type="pathway">
    <text evidence="2 11">Cofactor biosynthesis; NAD(+) biosynthesis; deamido-NAD(+) from nicotinate D-ribonucleotide: step 1/1.</text>
</comment>
<proteinExistence type="inferred from homology"/>
<dbReference type="OrthoDB" id="5295945at2"/>
<dbReference type="NCBIfam" id="TIGR00482">
    <property type="entry name" value="nicotinate (nicotinamide) nucleotide adenylyltransferase"/>
    <property type="match status" value="1"/>
</dbReference>
<dbReference type="UniPathway" id="UPA00253">
    <property type="reaction ID" value="UER00332"/>
</dbReference>
<comment type="similarity">
    <text evidence="3 11">Belongs to the NadD family.</text>
</comment>
<dbReference type="GO" id="GO:0005524">
    <property type="term" value="F:ATP binding"/>
    <property type="evidence" value="ECO:0007669"/>
    <property type="project" value="UniProtKB-KW"/>
</dbReference>
<accession>A0A286D6Z5</accession>
<keyword evidence="15" id="KW-1185">Reference proteome</keyword>
<dbReference type="GO" id="GO:0004515">
    <property type="term" value="F:nicotinate-nucleotide adenylyltransferase activity"/>
    <property type="evidence" value="ECO:0007669"/>
    <property type="project" value="UniProtKB-UniRule"/>
</dbReference>
<reference evidence="14 15" key="1">
    <citation type="submission" date="2017-09" db="EMBL/GenBank/DDBJ databases">
        <authorList>
            <person name="Ehlers B."/>
            <person name="Leendertz F.H."/>
        </authorList>
    </citation>
    <scope>NUCLEOTIDE SEQUENCE [LARGE SCALE GENOMIC DNA]</scope>
    <source>
        <strain evidence="14 15">CGMCC 1.10978</strain>
    </source>
</reference>
<evidence type="ECO:0000259" key="13">
    <source>
        <dbReference type="Pfam" id="PF01467"/>
    </source>
</evidence>
<keyword evidence="9 11" id="KW-0520">NAD</keyword>
<keyword evidence="7 11" id="KW-0547">Nucleotide-binding</keyword>
<keyword evidence="8 11" id="KW-0067">ATP-binding</keyword>
<dbReference type="Gene3D" id="3.40.50.620">
    <property type="entry name" value="HUPs"/>
    <property type="match status" value="1"/>
</dbReference>
<dbReference type="CDD" id="cd02165">
    <property type="entry name" value="NMNAT"/>
    <property type="match status" value="1"/>
</dbReference>
<dbReference type="EC" id="2.7.7.18" evidence="11"/>
<evidence type="ECO:0000256" key="4">
    <source>
        <dbReference type="ARBA" id="ARBA00022642"/>
    </source>
</evidence>
<organism evidence="14 15">
    <name type="scientific">Pseudoxanthomonas wuyuanensis</name>
    <dbReference type="NCBI Taxonomy" id="1073196"/>
    <lineage>
        <taxon>Bacteria</taxon>
        <taxon>Pseudomonadati</taxon>
        <taxon>Pseudomonadota</taxon>
        <taxon>Gammaproteobacteria</taxon>
        <taxon>Lysobacterales</taxon>
        <taxon>Lysobacteraceae</taxon>
        <taxon>Pseudoxanthomonas</taxon>
    </lineage>
</organism>
<comment type="catalytic activity">
    <reaction evidence="10 11">
        <text>nicotinate beta-D-ribonucleotide + ATP + H(+) = deamido-NAD(+) + diphosphate</text>
        <dbReference type="Rhea" id="RHEA:22860"/>
        <dbReference type="ChEBI" id="CHEBI:15378"/>
        <dbReference type="ChEBI" id="CHEBI:30616"/>
        <dbReference type="ChEBI" id="CHEBI:33019"/>
        <dbReference type="ChEBI" id="CHEBI:57502"/>
        <dbReference type="ChEBI" id="CHEBI:58437"/>
        <dbReference type="EC" id="2.7.7.18"/>
    </reaction>
</comment>
<evidence type="ECO:0000256" key="3">
    <source>
        <dbReference type="ARBA" id="ARBA00009014"/>
    </source>
</evidence>
<evidence type="ECO:0000256" key="8">
    <source>
        <dbReference type="ARBA" id="ARBA00022840"/>
    </source>
</evidence>
<dbReference type="HAMAP" id="MF_00244">
    <property type="entry name" value="NaMN_adenylyltr"/>
    <property type="match status" value="1"/>
</dbReference>
<dbReference type="PANTHER" id="PTHR21342:SF0">
    <property type="entry name" value="BIFUNCTIONAL NMN ADENYLYLTRANSFERASE_NUDIX HYDROLASE"/>
    <property type="match status" value="1"/>
</dbReference>
<evidence type="ECO:0000256" key="9">
    <source>
        <dbReference type="ARBA" id="ARBA00023027"/>
    </source>
</evidence>
<evidence type="ECO:0000256" key="10">
    <source>
        <dbReference type="ARBA" id="ARBA00048721"/>
    </source>
</evidence>
<dbReference type="InterPro" id="IPR004821">
    <property type="entry name" value="Cyt_trans-like"/>
</dbReference>
<feature type="domain" description="Cytidyltransferase-like" evidence="13">
    <location>
        <begin position="35"/>
        <end position="220"/>
    </location>
</feature>
<dbReference type="RefSeq" id="WP_097121675.1">
    <property type="nucleotide sequence ID" value="NZ_OCND01000004.1"/>
</dbReference>
<protein>
    <recommendedName>
        <fullName evidence="11">Probable nicotinate-nucleotide adenylyltransferase</fullName>
        <ecNumber evidence="11">2.7.7.18</ecNumber>
    </recommendedName>
    <alternativeName>
        <fullName evidence="11">Deamido-NAD(+) diphosphorylase</fullName>
    </alternativeName>
    <alternativeName>
        <fullName evidence="11">Deamido-NAD(+) pyrophosphorylase</fullName>
    </alternativeName>
    <alternativeName>
        <fullName evidence="11">Nicotinate mononucleotide adenylyltransferase</fullName>
        <shortName evidence="11">NaMN adenylyltransferase</shortName>
    </alternativeName>
</protein>
<evidence type="ECO:0000313" key="14">
    <source>
        <dbReference type="EMBL" id="SOD54425.1"/>
    </source>
</evidence>
<gene>
    <name evidence="11" type="primary">nadD</name>
    <name evidence="14" type="ORF">SAMN06296416_10429</name>
</gene>
<feature type="compositionally biased region" description="Pro residues" evidence="12">
    <location>
        <begin position="14"/>
        <end position="25"/>
    </location>
</feature>
<dbReference type="InterPro" id="IPR005248">
    <property type="entry name" value="NadD/NMNAT"/>
</dbReference>
<dbReference type="PANTHER" id="PTHR21342">
    <property type="entry name" value="PHOSPHOPANTETHEINE ADENYLYLTRANSFERASE"/>
    <property type="match status" value="1"/>
</dbReference>
<dbReference type="SUPFAM" id="SSF52374">
    <property type="entry name" value="Nucleotidylyl transferase"/>
    <property type="match status" value="1"/>
</dbReference>
<dbReference type="Pfam" id="PF01467">
    <property type="entry name" value="CTP_transf_like"/>
    <property type="match status" value="1"/>
</dbReference>
<evidence type="ECO:0000313" key="15">
    <source>
        <dbReference type="Proteomes" id="UP000219374"/>
    </source>
</evidence>
<keyword evidence="4 11" id="KW-0662">Pyridine nucleotide biosynthesis</keyword>
<keyword evidence="6 11" id="KW-0548">Nucleotidyltransferase</keyword>
<dbReference type="EMBL" id="OCND01000004">
    <property type="protein sequence ID" value="SOD54425.1"/>
    <property type="molecule type" value="Genomic_DNA"/>
</dbReference>
<dbReference type="GO" id="GO:0009435">
    <property type="term" value="P:NAD+ biosynthetic process"/>
    <property type="evidence" value="ECO:0007669"/>
    <property type="project" value="UniProtKB-UniRule"/>
</dbReference>
<evidence type="ECO:0000256" key="1">
    <source>
        <dbReference type="ARBA" id="ARBA00002324"/>
    </source>
</evidence>